<dbReference type="Proteomes" id="UP000789366">
    <property type="component" value="Unassembled WGS sequence"/>
</dbReference>
<name>A0ACA9M1F4_9GLOM</name>
<accession>A0ACA9M1F4</accession>
<proteinExistence type="predicted"/>
<keyword evidence="2" id="KW-1185">Reference proteome</keyword>
<protein>
    <submittedName>
        <fullName evidence="1">6054_t:CDS:1</fullName>
    </submittedName>
</protein>
<gene>
    <name evidence="1" type="ORF">SPELUC_LOCUS5341</name>
</gene>
<feature type="non-terminal residue" evidence="1">
    <location>
        <position position="154"/>
    </location>
</feature>
<evidence type="ECO:0000313" key="2">
    <source>
        <dbReference type="Proteomes" id="UP000789366"/>
    </source>
</evidence>
<reference evidence="1" key="1">
    <citation type="submission" date="2021-06" db="EMBL/GenBank/DDBJ databases">
        <authorList>
            <person name="Kallberg Y."/>
            <person name="Tangrot J."/>
            <person name="Rosling A."/>
        </authorList>
    </citation>
    <scope>NUCLEOTIDE SEQUENCE</scope>
    <source>
        <strain evidence="1">28 12/20/2015</strain>
    </source>
</reference>
<evidence type="ECO:0000313" key="1">
    <source>
        <dbReference type="EMBL" id="CAG8554450.1"/>
    </source>
</evidence>
<organism evidence="1 2">
    <name type="scientific">Cetraspora pellucida</name>
    <dbReference type="NCBI Taxonomy" id="1433469"/>
    <lineage>
        <taxon>Eukaryota</taxon>
        <taxon>Fungi</taxon>
        <taxon>Fungi incertae sedis</taxon>
        <taxon>Mucoromycota</taxon>
        <taxon>Glomeromycotina</taxon>
        <taxon>Glomeromycetes</taxon>
        <taxon>Diversisporales</taxon>
        <taxon>Gigasporaceae</taxon>
        <taxon>Cetraspora</taxon>
    </lineage>
</organism>
<dbReference type="EMBL" id="CAJVPW010005403">
    <property type="protein sequence ID" value="CAG8554450.1"/>
    <property type="molecule type" value="Genomic_DNA"/>
</dbReference>
<sequence length="154" mass="17069">MKKSSRSSVNKLLVDGSSVNRLLVKTSTSWSLSVVGRSLVSRSLAIRPSVRILGKESLVNRTSVEDDISELMKDFELVDFTLQSLQTLSIADPIDLVTEIQSLIDYLPITNPILANNYIEADHSVKTNVMPSDAEIINAILNYNCNEDDEIESK</sequence>
<comment type="caution">
    <text evidence="1">The sequence shown here is derived from an EMBL/GenBank/DDBJ whole genome shotgun (WGS) entry which is preliminary data.</text>
</comment>